<sequence length="135" mass="15123">MAVLIIGLLVSPPEPVLVQVNPTSHYWVCEAAPTVNRTIFLSFGAIYAGSMLIFATFLAYKTRSAGKHYDHYNECKQMGISVYNILFSALVGFTAMINPLANYYLKFYSVAVAILWATTFSLAVLFIPKVYIFYK</sequence>
<reference evidence="12 13" key="1">
    <citation type="submission" date="2019-09" db="EMBL/GenBank/DDBJ databases">
        <authorList>
            <consortium name="DOE Joint Genome Institute"/>
            <person name="Mondo S.J."/>
            <person name="Navarro-Mendoza M.I."/>
            <person name="Perez-Arques C."/>
            <person name="Panchal S."/>
            <person name="Nicolas F.E."/>
            <person name="Ganguly P."/>
            <person name="Pangilinan J."/>
            <person name="Grigoriev I."/>
            <person name="Heitman J."/>
            <person name="Sanya K."/>
            <person name="Garre V."/>
        </authorList>
    </citation>
    <scope>NUCLEOTIDE SEQUENCE [LARGE SCALE GENOMIC DNA]</scope>
    <source>
        <strain evidence="12 13">MU402</strain>
    </source>
</reference>
<evidence type="ECO:0000256" key="8">
    <source>
        <dbReference type="ARBA" id="ARBA00023224"/>
    </source>
</evidence>
<dbReference type="GO" id="GO:0007214">
    <property type="term" value="P:gamma-aminobutyric acid signaling pathway"/>
    <property type="evidence" value="ECO:0007669"/>
    <property type="project" value="TreeGrafter"/>
</dbReference>
<proteinExistence type="predicted"/>
<dbReference type="GO" id="GO:0004965">
    <property type="term" value="F:G protein-coupled GABA receptor activity"/>
    <property type="evidence" value="ECO:0007669"/>
    <property type="project" value="InterPro"/>
</dbReference>
<keyword evidence="2 9" id="KW-0812">Transmembrane</keyword>
<evidence type="ECO:0000256" key="5">
    <source>
        <dbReference type="ARBA" id="ARBA00023136"/>
    </source>
</evidence>
<dbReference type="EMBL" id="JAAECE010000013">
    <property type="protein sequence ID" value="KAF1796278.1"/>
    <property type="molecule type" value="Genomic_DNA"/>
</dbReference>
<organism evidence="12 13">
    <name type="scientific">Mucor circinelloides f. lusitanicus</name>
    <name type="common">Mucor racemosus var. lusitanicus</name>
    <dbReference type="NCBI Taxonomy" id="29924"/>
    <lineage>
        <taxon>Eukaryota</taxon>
        <taxon>Fungi</taxon>
        <taxon>Fungi incertae sedis</taxon>
        <taxon>Mucoromycota</taxon>
        <taxon>Mucoromycotina</taxon>
        <taxon>Mucoromycetes</taxon>
        <taxon>Mucorales</taxon>
        <taxon>Mucorineae</taxon>
        <taxon>Mucoraceae</taxon>
        <taxon>Mucor</taxon>
    </lineage>
</organism>
<dbReference type="PANTHER" id="PTHR10519:SF20">
    <property type="entry name" value="G-PROTEIN COUPLED RECEPTOR 156-RELATED"/>
    <property type="match status" value="1"/>
</dbReference>
<feature type="signal peptide" evidence="10">
    <location>
        <begin position="1"/>
        <end position="18"/>
    </location>
</feature>
<dbReference type="PANTHER" id="PTHR10519">
    <property type="entry name" value="GABA-B RECEPTOR"/>
    <property type="match status" value="1"/>
</dbReference>
<comment type="caution">
    <text evidence="12">The sequence shown here is derived from an EMBL/GenBank/DDBJ whole genome shotgun (WGS) entry which is preliminary data.</text>
</comment>
<evidence type="ECO:0000256" key="3">
    <source>
        <dbReference type="ARBA" id="ARBA00022989"/>
    </source>
</evidence>
<evidence type="ECO:0000256" key="2">
    <source>
        <dbReference type="ARBA" id="ARBA00022692"/>
    </source>
</evidence>
<evidence type="ECO:0000313" key="12">
    <source>
        <dbReference type="EMBL" id="KAF1796278.1"/>
    </source>
</evidence>
<dbReference type="GO" id="GO:0038039">
    <property type="term" value="C:G protein-coupled receptor heterodimeric complex"/>
    <property type="evidence" value="ECO:0007669"/>
    <property type="project" value="TreeGrafter"/>
</dbReference>
<evidence type="ECO:0000256" key="7">
    <source>
        <dbReference type="ARBA" id="ARBA00023180"/>
    </source>
</evidence>
<feature type="non-terminal residue" evidence="12">
    <location>
        <position position="1"/>
    </location>
</feature>
<dbReference type="AlphaFoldDB" id="A0A8H4EWU9"/>
<keyword evidence="8" id="KW-0807">Transducer</keyword>
<dbReference type="Proteomes" id="UP000469890">
    <property type="component" value="Unassembled WGS sequence"/>
</dbReference>
<name>A0A8H4EWU9_MUCCL</name>
<dbReference type="InterPro" id="IPR017978">
    <property type="entry name" value="GPCR_3_C"/>
</dbReference>
<feature type="transmembrane region" description="Helical" evidence="9">
    <location>
        <begin position="39"/>
        <end position="60"/>
    </location>
</feature>
<evidence type="ECO:0000256" key="4">
    <source>
        <dbReference type="ARBA" id="ARBA00023040"/>
    </source>
</evidence>
<gene>
    <name evidence="12" type="ORF">FB192DRAFT_1245807</name>
</gene>
<keyword evidence="5 9" id="KW-0472">Membrane</keyword>
<feature type="transmembrane region" description="Helical" evidence="9">
    <location>
        <begin position="107"/>
        <end position="127"/>
    </location>
</feature>
<evidence type="ECO:0000259" key="11">
    <source>
        <dbReference type="PROSITE" id="PS50259"/>
    </source>
</evidence>
<evidence type="ECO:0000256" key="6">
    <source>
        <dbReference type="ARBA" id="ARBA00023170"/>
    </source>
</evidence>
<keyword evidence="3 9" id="KW-1133">Transmembrane helix</keyword>
<evidence type="ECO:0000256" key="1">
    <source>
        <dbReference type="ARBA" id="ARBA00004141"/>
    </source>
</evidence>
<keyword evidence="10" id="KW-0732">Signal</keyword>
<dbReference type="Pfam" id="PF00003">
    <property type="entry name" value="7tm_3"/>
    <property type="match status" value="1"/>
</dbReference>
<keyword evidence="7" id="KW-0325">Glycoprotein</keyword>
<comment type="subcellular location">
    <subcellularLocation>
        <location evidence="1">Membrane</location>
        <topology evidence="1">Multi-pass membrane protein</topology>
    </subcellularLocation>
</comment>
<accession>A0A8H4EWU9</accession>
<keyword evidence="4" id="KW-0297">G-protein coupled receptor</keyword>
<protein>
    <recommendedName>
        <fullName evidence="11">G-protein coupled receptors family 3 profile domain-containing protein</fullName>
    </recommendedName>
</protein>
<feature type="domain" description="G-protein coupled receptors family 3 profile" evidence="11">
    <location>
        <begin position="1"/>
        <end position="135"/>
    </location>
</feature>
<feature type="transmembrane region" description="Helical" evidence="9">
    <location>
        <begin position="81"/>
        <end position="101"/>
    </location>
</feature>
<feature type="chain" id="PRO_5034112136" description="G-protein coupled receptors family 3 profile domain-containing protein" evidence="10">
    <location>
        <begin position="19"/>
        <end position="135"/>
    </location>
</feature>
<keyword evidence="6" id="KW-0675">Receptor</keyword>
<evidence type="ECO:0000256" key="9">
    <source>
        <dbReference type="SAM" id="Phobius"/>
    </source>
</evidence>
<dbReference type="PROSITE" id="PS50259">
    <property type="entry name" value="G_PROTEIN_RECEP_F3_4"/>
    <property type="match status" value="1"/>
</dbReference>
<dbReference type="InterPro" id="IPR002455">
    <property type="entry name" value="GPCR3_GABA-B"/>
</dbReference>
<evidence type="ECO:0000313" key="13">
    <source>
        <dbReference type="Proteomes" id="UP000469890"/>
    </source>
</evidence>
<evidence type="ECO:0000256" key="10">
    <source>
        <dbReference type="SAM" id="SignalP"/>
    </source>
</evidence>